<proteinExistence type="predicted"/>
<dbReference type="AlphaFoldDB" id="A0A1X6ZUT2"/>
<dbReference type="RefSeq" id="WP_085806936.1">
    <property type="nucleotide sequence ID" value="NZ_FWFX01000011.1"/>
</dbReference>
<sequence>MSNNITAALSVETTADEAQSFGEYKAIEKALKPYIDAAKTGDGALSRTAFLDHAYVTGSVDGAHYDMDVDTFAGAVSEGGPAPDVQHHIAWINVSGPAAAARVEFIHWGENRFTDFFVLYKKDGAWKISGKVYDSHSKN</sequence>
<evidence type="ECO:0000313" key="1">
    <source>
        <dbReference type="EMBL" id="SLN62227.1"/>
    </source>
</evidence>
<name>A0A1X6ZUT2_9RHOB</name>
<dbReference type="Pfam" id="PF12893">
    <property type="entry name" value="Lumazine_bd_2"/>
    <property type="match status" value="1"/>
</dbReference>
<dbReference type="Proteomes" id="UP000193061">
    <property type="component" value="Unassembled WGS sequence"/>
</dbReference>
<gene>
    <name evidence="1" type="ORF">ROA7450_03258</name>
</gene>
<organism evidence="1 2">
    <name type="scientific">Roseovarius albus</name>
    <dbReference type="NCBI Taxonomy" id="1247867"/>
    <lineage>
        <taxon>Bacteria</taxon>
        <taxon>Pseudomonadati</taxon>
        <taxon>Pseudomonadota</taxon>
        <taxon>Alphaproteobacteria</taxon>
        <taxon>Rhodobacterales</taxon>
        <taxon>Roseobacteraceae</taxon>
        <taxon>Roseovarius</taxon>
    </lineage>
</organism>
<dbReference type="InterPro" id="IPR032710">
    <property type="entry name" value="NTF2-like_dom_sf"/>
</dbReference>
<dbReference type="SUPFAM" id="SSF54427">
    <property type="entry name" value="NTF2-like"/>
    <property type="match status" value="1"/>
</dbReference>
<dbReference type="OrthoDB" id="7451095at2"/>
<accession>A0A1X6ZUT2</accession>
<reference evidence="1 2" key="1">
    <citation type="submission" date="2017-03" db="EMBL/GenBank/DDBJ databases">
        <authorList>
            <person name="Afonso C.L."/>
            <person name="Miller P.J."/>
            <person name="Scott M.A."/>
            <person name="Spackman E."/>
            <person name="Goraichik I."/>
            <person name="Dimitrov K.M."/>
            <person name="Suarez D.L."/>
            <person name="Swayne D.E."/>
        </authorList>
    </citation>
    <scope>NUCLEOTIDE SEQUENCE [LARGE SCALE GENOMIC DNA]</scope>
    <source>
        <strain evidence="1 2">CECT 7450</strain>
    </source>
</reference>
<keyword evidence="2" id="KW-1185">Reference proteome</keyword>
<dbReference type="Gene3D" id="3.10.450.50">
    <property type="match status" value="1"/>
</dbReference>
<evidence type="ECO:0000313" key="2">
    <source>
        <dbReference type="Proteomes" id="UP000193061"/>
    </source>
</evidence>
<dbReference type="InterPro" id="IPR039437">
    <property type="entry name" value="FrzH/put_lumazine-bd"/>
</dbReference>
<protein>
    <submittedName>
        <fullName evidence="1">Putative lumazine-binding protein</fullName>
    </submittedName>
</protein>
<dbReference type="EMBL" id="FWFX01000011">
    <property type="protein sequence ID" value="SLN62227.1"/>
    <property type="molecule type" value="Genomic_DNA"/>
</dbReference>